<feature type="domain" description="PIN" evidence="9">
    <location>
        <begin position="3"/>
        <end position="122"/>
    </location>
</feature>
<comment type="similarity">
    <text evidence="7 8">Belongs to the PINc/VapC protein family.</text>
</comment>
<gene>
    <name evidence="8" type="primary">vapC</name>
    <name evidence="10" type="ORF">EUA06_11590</name>
</gene>
<dbReference type="AlphaFoldDB" id="A0A4Q2RSZ3"/>
<evidence type="ECO:0000256" key="7">
    <source>
        <dbReference type="ARBA" id="ARBA00038093"/>
    </source>
</evidence>
<dbReference type="GO" id="GO:0004540">
    <property type="term" value="F:RNA nuclease activity"/>
    <property type="evidence" value="ECO:0007669"/>
    <property type="project" value="InterPro"/>
</dbReference>
<reference evidence="10 11" key="1">
    <citation type="submission" date="2019-01" db="EMBL/GenBank/DDBJ databases">
        <title>Novel species of Nocardioides.</title>
        <authorList>
            <person name="Liu Q."/>
            <person name="Xin Y.-H."/>
        </authorList>
    </citation>
    <scope>NUCLEOTIDE SEQUENCE [LARGE SCALE GENOMIC DNA]</scope>
    <source>
        <strain evidence="10 11">HLT3-15</strain>
    </source>
</reference>
<keyword evidence="2 8" id="KW-1277">Toxin-antitoxin system</keyword>
<dbReference type="HAMAP" id="MF_00265">
    <property type="entry name" value="VapC_Nob1"/>
    <property type="match status" value="1"/>
</dbReference>
<keyword evidence="8" id="KW-0800">Toxin</keyword>
<keyword evidence="3 8" id="KW-0540">Nuclease</keyword>
<keyword evidence="4 8" id="KW-0479">Metal-binding</keyword>
<evidence type="ECO:0000256" key="5">
    <source>
        <dbReference type="ARBA" id="ARBA00022801"/>
    </source>
</evidence>
<proteinExistence type="inferred from homology"/>
<name>A0A4Q2RSZ3_9ACTN</name>
<dbReference type="GO" id="GO:0016787">
    <property type="term" value="F:hydrolase activity"/>
    <property type="evidence" value="ECO:0007669"/>
    <property type="project" value="UniProtKB-KW"/>
</dbReference>
<dbReference type="InterPro" id="IPR029060">
    <property type="entry name" value="PIN-like_dom_sf"/>
</dbReference>
<dbReference type="InterPro" id="IPR050556">
    <property type="entry name" value="Type_II_TA_system_RNase"/>
</dbReference>
<dbReference type="GO" id="GO:0090729">
    <property type="term" value="F:toxin activity"/>
    <property type="evidence" value="ECO:0007669"/>
    <property type="project" value="UniProtKB-KW"/>
</dbReference>
<comment type="cofactor">
    <cofactor evidence="1 8">
        <name>Mg(2+)</name>
        <dbReference type="ChEBI" id="CHEBI:18420"/>
    </cofactor>
</comment>
<organism evidence="10 11">
    <name type="scientific">Nocardioides glacieisoli</name>
    <dbReference type="NCBI Taxonomy" id="1168730"/>
    <lineage>
        <taxon>Bacteria</taxon>
        <taxon>Bacillati</taxon>
        <taxon>Actinomycetota</taxon>
        <taxon>Actinomycetes</taxon>
        <taxon>Propionibacteriales</taxon>
        <taxon>Nocardioidaceae</taxon>
        <taxon>Nocardioides</taxon>
    </lineage>
</organism>
<accession>A0A4Q2RSZ3</accession>
<dbReference type="SUPFAM" id="SSF88723">
    <property type="entry name" value="PIN domain-like"/>
    <property type="match status" value="1"/>
</dbReference>
<keyword evidence="11" id="KW-1185">Reference proteome</keyword>
<evidence type="ECO:0000256" key="1">
    <source>
        <dbReference type="ARBA" id="ARBA00001946"/>
    </source>
</evidence>
<evidence type="ECO:0000256" key="8">
    <source>
        <dbReference type="HAMAP-Rule" id="MF_00265"/>
    </source>
</evidence>
<sequence length="142" mass="15608">MRYLLDTNVVSALRVRGRNPAVEAWATSVPIGDQFVSAFTVAEIERGVVAKERTDESQGAVLRRWFEDNVLPAFADRVLPFDLPAARILAGYRVPEHAPCDDALIAAIAQSAGMSVVTRNVRHFEPLGVPVLDPWHPPPPED</sequence>
<evidence type="ECO:0000313" key="11">
    <source>
        <dbReference type="Proteomes" id="UP000291838"/>
    </source>
</evidence>
<feature type="binding site" evidence="8">
    <location>
        <position position="102"/>
    </location>
    <ligand>
        <name>Mg(2+)</name>
        <dbReference type="ChEBI" id="CHEBI:18420"/>
    </ligand>
</feature>
<comment type="caution">
    <text evidence="10">The sequence shown here is derived from an EMBL/GenBank/DDBJ whole genome shotgun (WGS) entry which is preliminary data.</text>
</comment>
<dbReference type="InterPro" id="IPR022907">
    <property type="entry name" value="VapC_family"/>
</dbReference>
<dbReference type="Pfam" id="PF01850">
    <property type="entry name" value="PIN"/>
    <property type="match status" value="1"/>
</dbReference>
<dbReference type="GO" id="GO:0000287">
    <property type="term" value="F:magnesium ion binding"/>
    <property type="evidence" value="ECO:0007669"/>
    <property type="project" value="UniProtKB-UniRule"/>
</dbReference>
<evidence type="ECO:0000256" key="6">
    <source>
        <dbReference type="ARBA" id="ARBA00022842"/>
    </source>
</evidence>
<evidence type="ECO:0000256" key="2">
    <source>
        <dbReference type="ARBA" id="ARBA00022649"/>
    </source>
</evidence>
<dbReference type="PANTHER" id="PTHR33653">
    <property type="entry name" value="RIBONUCLEASE VAPC2"/>
    <property type="match status" value="1"/>
</dbReference>
<evidence type="ECO:0000313" key="10">
    <source>
        <dbReference type="EMBL" id="RYB90899.1"/>
    </source>
</evidence>
<dbReference type="PANTHER" id="PTHR33653:SF1">
    <property type="entry name" value="RIBONUCLEASE VAPC2"/>
    <property type="match status" value="1"/>
</dbReference>
<dbReference type="OrthoDB" id="9815354at2"/>
<dbReference type="Gene3D" id="3.40.50.1010">
    <property type="entry name" value="5'-nuclease"/>
    <property type="match status" value="1"/>
</dbReference>
<dbReference type="EC" id="3.1.-.-" evidence="8"/>
<evidence type="ECO:0000256" key="3">
    <source>
        <dbReference type="ARBA" id="ARBA00022722"/>
    </source>
</evidence>
<keyword evidence="6 8" id="KW-0460">Magnesium</keyword>
<dbReference type="RefSeq" id="WP_129475676.1">
    <property type="nucleotide sequence ID" value="NZ_SDWS01000004.1"/>
</dbReference>
<comment type="function">
    <text evidence="8">Toxic component of a toxin-antitoxin (TA) system. An RNase.</text>
</comment>
<dbReference type="InterPro" id="IPR002716">
    <property type="entry name" value="PIN_dom"/>
</dbReference>
<evidence type="ECO:0000256" key="4">
    <source>
        <dbReference type="ARBA" id="ARBA00022723"/>
    </source>
</evidence>
<dbReference type="Proteomes" id="UP000291838">
    <property type="component" value="Unassembled WGS sequence"/>
</dbReference>
<dbReference type="CDD" id="cd18746">
    <property type="entry name" value="PIN_VapC4-5_FitB-like"/>
    <property type="match status" value="1"/>
</dbReference>
<evidence type="ECO:0000259" key="9">
    <source>
        <dbReference type="Pfam" id="PF01850"/>
    </source>
</evidence>
<dbReference type="EMBL" id="SDWS01000004">
    <property type="protein sequence ID" value="RYB90899.1"/>
    <property type="molecule type" value="Genomic_DNA"/>
</dbReference>
<feature type="binding site" evidence="8">
    <location>
        <position position="6"/>
    </location>
    <ligand>
        <name>Mg(2+)</name>
        <dbReference type="ChEBI" id="CHEBI:18420"/>
    </ligand>
</feature>
<keyword evidence="5 8" id="KW-0378">Hydrolase</keyword>
<protein>
    <recommendedName>
        <fullName evidence="8">Ribonuclease VapC</fullName>
        <shortName evidence="8">RNase VapC</shortName>
        <ecNumber evidence="8">3.1.-.-</ecNumber>
    </recommendedName>
    <alternativeName>
        <fullName evidence="8">Toxin VapC</fullName>
    </alternativeName>
</protein>